<feature type="transmembrane region" description="Helical" evidence="1">
    <location>
        <begin position="55"/>
        <end position="79"/>
    </location>
</feature>
<feature type="transmembrane region" description="Helical" evidence="1">
    <location>
        <begin position="12"/>
        <end position="35"/>
    </location>
</feature>
<organism evidence="2 3">
    <name type="scientific">Virgisporangium ochraceum</name>
    <dbReference type="NCBI Taxonomy" id="65505"/>
    <lineage>
        <taxon>Bacteria</taxon>
        <taxon>Bacillati</taxon>
        <taxon>Actinomycetota</taxon>
        <taxon>Actinomycetes</taxon>
        <taxon>Micromonosporales</taxon>
        <taxon>Micromonosporaceae</taxon>
        <taxon>Virgisporangium</taxon>
    </lineage>
</organism>
<keyword evidence="1" id="KW-1133">Transmembrane helix</keyword>
<keyword evidence="1" id="KW-0812">Transmembrane</keyword>
<comment type="caution">
    <text evidence="2">The sequence shown here is derived from an EMBL/GenBank/DDBJ whole genome shotgun (WGS) entry which is preliminary data.</text>
</comment>
<dbReference type="AlphaFoldDB" id="A0A8J4A5C6"/>
<feature type="transmembrane region" description="Helical" evidence="1">
    <location>
        <begin position="231"/>
        <end position="252"/>
    </location>
</feature>
<dbReference type="Pfam" id="PF12730">
    <property type="entry name" value="ABC2_membrane_4"/>
    <property type="match status" value="1"/>
</dbReference>
<feature type="transmembrane region" description="Helical" evidence="1">
    <location>
        <begin position="100"/>
        <end position="125"/>
    </location>
</feature>
<gene>
    <name evidence="2" type="ORF">Voc01_101150</name>
</gene>
<dbReference type="RefSeq" id="WP_203934966.1">
    <property type="nucleotide sequence ID" value="NZ_BOPH01000151.1"/>
</dbReference>
<evidence type="ECO:0000313" key="3">
    <source>
        <dbReference type="Proteomes" id="UP000635606"/>
    </source>
</evidence>
<dbReference type="Proteomes" id="UP000635606">
    <property type="component" value="Unassembled WGS sequence"/>
</dbReference>
<reference evidence="2" key="1">
    <citation type="submission" date="2021-01" db="EMBL/GenBank/DDBJ databases">
        <title>Whole genome shotgun sequence of Virgisporangium ochraceum NBRC 16418.</title>
        <authorList>
            <person name="Komaki H."/>
            <person name="Tamura T."/>
        </authorList>
    </citation>
    <scope>NUCLEOTIDE SEQUENCE</scope>
    <source>
        <strain evidence="2">NBRC 16418</strain>
    </source>
</reference>
<dbReference type="EMBL" id="BOPH01000151">
    <property type="protein sequence ID" value="GIJ75198.1"/>
    <property type="molecule type" value="Genomic_DNA"/>
</dbReference>
<keyword evidence="1" id="KW-0472">Membrane</keyword>
<feature type="transmembrane region" description="Helical" evidence="1">
    <location>
        <begin position="174"/>
        <end position="192"/>
    </location>
</feature>
<keyword evidence="3" id="KW-1185">Reference proteome</keyword>
<name>A0A8J4A5C6_9ACTN</name>
<evidence type="ECO:0000313" key="2">
    <source>
        <dbReference type="EMBL" id="GIJ75198.1"/>
    </source>
</evidence>
<protein>
    <submittedName>
        <fullName evidence="2">ABC transporter</fullName>
    </submittedName>
</protein>
<feature type="transmembrane region" description="Helical" evidence="1">
    <location>
        <begin position="145"/>
        <end position="167"/>
    </location>
</feature>
<evidence type="ECO:0000256" key="1">
    <source>
        <dbReference type="SAM" id="Phobius"/>
    </source>
</evidence>
<sequence>MIAAELIKLRSLRATPVTLALAVVVCAGLAYVLGLSAHGIMSEGTERQRDWYDPVFYTFYAVMLGQFGLVVFGVFAAGGEYPSGTIRASLLAMPRRGRFYASKILATGLLAALSAAAAVPATYLASRAGMGGMGSYGAGLDAPGMRAAFVGACLYLPLMCLFALGVATMVRSSAIALGVLMPVLFLGSQGLGNAPKVGTVLQFLPDQAGATIFHLGGRPTDPDYMRDFGPWTGLAILAAWTALSLLGGYLTLRRRDA</sequence>
<proteinExistence type="predicted"/>
<accession>A0A8J4A5C6</accession>